<dbReference type="GO" id="GO:0005737">
    <property type="term" value="C:cytoplasm"/>
    <property type="evidence" value="ECO:0007669"/>
    <property type="project" value="TreeGrafter"/>
</dbReference>
<evidence type="ECO:0000256" key="2">
    <source>
        <dbReference type="PROSITE-ProRule" id="PRU00235"/>
    </source>
</evidence>
<dbReference type="PANTHER" id="PTHR45622">
    <property type="entry name" value="UBIQUITIN-PROTEIN LIGASE E3A-RELATED"/>
    <property type="match status" value="1"/>
</dbReference>
<sequence>MAQQSEILDFSGLFKLDVLLHLDIVTYSFYEVGQKKFFAFTSDKEFVLIYITPQMERMEKNYDWDFLDNPIHCMCFEPSGTWVIIVSDQKVLLVPFLPLFIPQNAFDQKWSLSRVTVLPLGNVLNPTSLTCWLTKESENILIIGSKTGSIIFYSLESQNIVGECRVQGEITDLQICYDDSLDLLTLLISISKSQQCKLVLEHRSFGYNWLQQTRAQNDKDKRDGFMSYIKQLSKDKITFFIQGGSKDDNKSQTVEYVLKPTEYLPLFRKGSNNWALTAQYVNGRHFLTAFELNEGTLILESPEEDTPSRTLRPYIKKDGLYVQGLWSQRIIYLIRKNEVEVHSSSFSVIQGEALLGAKRESSELWNAELIGDVRRAHLMSVKDPPVMTGGWREPTFMCDLQVPRFNLEPCFIVTNQGAYILNTVSEASEWLVGLITRGGAGAEQSCAALGAPLPALLRAAADLLLSRGKLAPAHYLYSLHQSQPDGWVARLGVFGRIRDLAEYKNTGNIGSLGDAAVTVKLLAMLLNMETSNEWQGFDSDIKLTILSQVELLELCSFAASVGLWDVVPVFSIQRGYPYILLYALKSRNDMCRGAIDCLLKQRCLVPLLLEQNGQWLFDYIVDKRNELDTNILKCLCLWLNPLQEQLRPLMRDLNQGITSIYTARLQQLITTFVHIACVIESRDPCPDIHLEITQSAETWKNQFTPKRALSCGLAHWAVVDDGNAKIMMTHTPVNTELIGRVIDVACGRHHTLVLTENGIYAAGDNSFGQLGVGARWAGGAGDAAASAGALRHVRAAPPAPGAALAAGHYHSAAVDVGGRLYMWGWGVHGQLCLGTIDDEWSPKLVTKFQGRKVLSVGCGACHTVVLMKNGEVWACGAGVFGQIGQGNRNKASVPLRVPIPDTVVAIAVGYFHNVALTSRGAVWAWGGSPQQVRAAAARRCADSPPAPPATAAPAPAPDLHLVPCLVDISNVRGHVVQISAGWHHSCILDNAGTMYTWGLNFDGQLGSGDRKQIQIPTEVKIRTDTQPDTVKNSGNKTPDVEYKSLKTNALMACGGDFTVYIDDDGRIYATGNTHIQLNNEKEKSNNRVIMMKTTKRVIKIPTRGNNKFLFQPIDRIDIMFPFDVDDTRRNPIETKFNPLTRMNDFKKESWADGIIMVLKQWVNEENFKGNLNMAAKFAYHNKVYAQCLRFLLENLKTEPQCDHIFVTHTPMENDESRNGVTNEKGIENKEALKRVINDVMTKRIKQVSMSILNEEPYPLIDPLAYKALPCCCTELNYCKMGTYPKTTVNISDCDISKKAAQVIDRCISMFPVDTELWEECFRLSKDFYLDHDLSISDLEVVLRKYMEQNATTMASAIMYSNDCAQYSKILSPKFYLNMCSQVLDTWG</sequence>
<feature type="repeat" description="RCC1" evidence="2">
    <location>
        <begin position="870"/>
        <end position="919"/>
    </location>
</feature>
<dbReference type="Proteomes" id="UP000494256">
    <property type="component" value="Unassembled WGS sequence"/>
</dbReference>
<name>A0A8S1AF12_ARCPL</name>
<dbReference type="PROSITE" id="PS00626">
    <property type="entry name" value="RCC1_2"/>
    <property type="match status" value="3"/>
</dbReference>
<dbReference type="PRINTS" id="PR00633">
    <property type="entry name" value="RCCNDNSATION"/>
</dbReference>
<comment type="caution">
    <text evidence="3">The sequence shown here is derived from an EMBL/GenBank/DDBJ whole genome shotgun (WGS) entry which is preliminary data.</text>
</comment>
<accession>A0A8S1AF12</accession>
<evidence type="ECO:0000313" key="3">
    <source>
        <dbReference type="EMBL" id="CAB3243350.1"/>
    </source>
</evidence>
<dbReference type="EMBL" id="CADEBD010000314">
    <property type="protein sequence ID" value="CAB3243350.1"/>
    <property type="molecule type" value="Genomic_DNA"/>
</dbReference>
<dbReference type="SUPFAM" id="SSF50985">
    <property type="entry name" value="RCC1/BLIP-II"/>
    <property type="match status" value="2"/>
</dbReference>
<reference evidence="3 4" key="1">
    <citation type="submission" date="2020-04" db="EMBL/GenBank/DDBJ databases">
        <authorList>
            <person name="Wallbank WR R."/>
            <person name="Pardo Diaz C."/>
            <person name="Kozak K."/>
            <person name="Martin S."/>
            <person name="Jiggins C."/>
            <person name="Moest M."/>
            <person name="Warren A I."/>
            <person name="Byers J.R.P. K."/>
            <person name="Montejo-Kovacevich G."/>
            <person name="Yen C E."/>
        </authorList>
    </citation>
    <scope>NUCLEOTIDE SEQUENCE [LARGE SCALE GENOMIC DNA]</scope>
</reference>
<evidence type="ECO:0000256" key="1">
    <source>
        <dbReference type="ARBA" id="ARBA00022737"/>
    </source>
</evidence>
<protein>
    <submittedName>
        <fullName evidence="3">Uncharacterized protein</fullName>
    </submittedName>
</protein>
<dbReference type="SUPFAM" id="SSF50978">
    <property type="entry name" value="WD40 repeat-like"/>
    <property type="match status" value="1"/>
</dbReference>
<feature type="repeat" description="RCC1" evidence="2">
    <location>
        <begin position="992"/>
        <end position="1064"/>
    </location>
</feature>
<dbReference type="InterPro" id="IPR000408">
    <property type="entry name" value="Reg_chr_condens"/>
</dbReference>
<gene>
    <name evidence="3" type="ORF">APLA_LOCUS10338</name>
</gene>
<dbReference type="InterPro" id="IPR009091">
    <property type="entry name" value="RCC1/BLIP-II"/>
</dbReference>
<evidence type="ECO:0000313" key="4">
    <source>
        <dbReference type="Proteomes" id="UP000494256"/>
    </source>
</evidence>
<dbReference type="PANTHER" id="PTHR45622:SF70">
    <property type="entry name" value="SECRETION-REGULATING GUANINE NUCLEOTIDE EXCHANGE FACTOR"/>
    <property type="match status" value="1"/>
</dbReference>
<proteinExistence type="predicted"/>
<keyword evidence="1" id="KW-0677">Repeat</keyword>
<dbReference type="OrthoDB" id="271628at2759"/>
<dbReference type="PROSITE" id="PS50012">
    <property type="entry name" value="RCC1_3"/>
    <property type="match status" value="3"/>
</dbReference>
<dbReference type="Pfam" id="PF13540">
    <property type="entry name" value="RCC1_2"/>
    <property type="match status" value="2"/>
</dbReference>
<dbReference type="InterPro" id="IPR051709">
    <property type="entry name" value="Ub-ligase/GTPase-reg"/>
</dbReference>
<organism evidence="3 4">
    <name type="scientific">Arctia plantaginis</name>
    <name type="common">Wood tiger moth</name>
    <name type="synonym">Phalaena plantaginis</name>
    <dbReference type="NCBI Taxonomy" id="874455"/>
    <lineage>
        <taxon>Eukaryota</taxon>
        <taxon>Metazoa</taxon>
        <taxon>Ecdysozoa</taxon>
        <taxon>Arthropoda</taxon>
        <taxon>Hexapoda</taxon>
        <taxon>Insecta</taxon>
        <taxon>Pterygota</taxon>
        <taxon>Neoptera</taxon>
        <taxon>Endopterygota</taxon>
        <taxon>Lepidoptera</taxon>
        <taxon>Glossata</taxon>
        <taxon>Ditrysia</taxon>
        <taxon>Noctuoidea</taxon>
        <taxon>Erebidae</taxon>
        <taxon>Arctiinae</taxon>
        <taxon>Arctia</taxon>
    </lineage>
</organism>
<feature type="repeat" description="RCC1" evidence="2">
    <location>
        <begin position="818"/>
        <end position="869"/>
    </location>
</feature>
<dbReference type="Gene3D" id="2.130.10.30">
    <property type="entry name" value="Regulator of chromosome condensation 1/beta-lactamase-inhibitor protein II"/>
    <property type="match status" value="2"/>
</dbReference>
<dbReference type="Pfam" id="PF00415">
    <property type="entry name" value="RCC1"/>
    <property type="match status" value="2"/>
</dbReference>
<dbReference type="InterPro" id="IPR036322">
    <property type="entry name" value="WD40_repeat_dom_sf"/>
</dbReference>